<evidence type="ECO:0000256" key="1">
    <source>
        <dbReference type="SAM" id="MobiDB-lite"/>
    </source>
</evidence>
<comment type="caution">
    <text evidence="2">The sequence shown here is derived from an EMBL/GenBank/DDBJ whole genome shotgun (WGS) entry which is preliminary data.</text>
</comment>
<name>A0ABQ9KIG3_HEVBR</name>
<dbReference type="PANTHER" id="PTHR21556">
    <property type="entry name" value="TRESLIN"/>
    <property type="match status" value="1"/>
</dbReference>
<protein>
    <submittedName>
        <fullName evidence="2">Uncharacterized protein</fullName>
    </submittedName>
</protein>
<sequence>MALIDSITDYSTTQRVVLFIDLNPLLHLSDPSANPYLTSLLATAKTLLSFPPLSSSLFSFNLESLTQTLTSLLSTIDRTSISSLSPRSLHLAASMRQLVHDYAWDSVSRASIAVWGFCSSESIVLGSALVPFGLIYPRIGISPRLVTLVDSCKSINAQLSLEILDCCDIELVDFNCFSGVTPKFMDPQTDSFEQENMIWENFHRGMTKLHVKAVKKHDKCAKFEGFLSDPILFRELARDTENGQSESMEMGNLVPKKSVLIWEMLFSFLYREDYWAFVSLLNGNENSLKGILKPFIVSLALLSIMRDHSITNKFDGAGSGQFVIETDTEICKSQFDSLLCSHRFPIWAFTFKQGIQCHLQGGFLGDWRLDKYVGKVIKKQRIYAKMDMLLFEDEDEDESSNSLLNSEDSKKSNNDLVSAEDETFQLVGNEHQSPQGMNREEHAYLERVSAPKRPRAMKMKSGPLQKLSKRKEQRRVSYVTVCETPMTAKKRSCWGGSSGKEHGC</sequence>
<keyword evidence="3" id="KW-1185">Reference proteome</keyword>
<dbReference type="EMBL" id="JARPOI010000017">
    <property type="protein sequence ID" value="KAJ9139807.1"/>
    <property type="molecule type" value="Genomic_DNA"/>
</dbReference>
<dbReference type="PANTHER" id="PTHR21556:SF2">
    <property type="entry name" value="TRESLIN"/>
    <property type="match status" value="1"/>
</dbReference>
<proteinExistence type="predicted"/>
<reference evidence="2" key="1">
    <citation type="journal article" date="2023" name="Plant Biotechnol. J.">
        <title>Chromosome-level wild Hevea brasiliensis genome provides new tools for genomic-assisted breeding and valuable loci to elevate rubber yield.</title>
        <authorList>
            <person name="Cheng H."/>
            <person name="Song X."/>
            <person name="Hu Y."/>
            <person name="Wu T."/>
            <person name="Yang Q."/>
            <person name="An Z."/>
            <person name="Feng S."/>
            <person name="Deng Z."/>
            <person name="Wu W."/>
            <person name="Zeng X."/>
            <person name="Tu M."/>
            <person name="Wang X."/>
            <person name="Huang H."/>
        </authorList>
    </citation>
    <scope>NUCLEOTIDE SEQUENCE</scope>
    <source>
        <strain evidence="2">MT/VB/25A 57/8</strain>
    </source>
</reference>
<feature type="region of interest" description="Disordered" evidence="1">
    <location>
        <begin position="452"/>
        <end position="472"/>
    </location>
</feature>
<accession>A0ABQ9KIG3</accession>
<evidence type="ECO:0000313" key="3">
    <source>
        <dbReference type="Proteomes" id="UP001174677"/>
    </source>
</evidence>
<gene>
    <name evidence="2" type="ORF">P3X46_030505</name>
</gene>
<evidence type="ECO:0000313" key="2">
    <source>
        <dbReference type="EMBL" id="KAJ9139807.1"/>
    </source>
</evidence>
<dbReference type="Proteomes" id="UP001174677">
    <property type="component" value="Chromosome 17"/>
</dbReference>
<dbReference type="InterPro" id="IPR026153">
    <property type="entry name" value="Treslin"/>
</dbReference>
<organism evidence="2 3">
    <name type="scientific">Hevea brasiliensis</name>
    <name type="common">Para rubber tree</name>
    <name type="synonym">Siphonia brasiliensis</name>
    <dbReference type="NCBI Taxonomy" id="3981"/>
    <lineage>
        <taxon>Eukaryota</taxon>
        <taxon>Viridiplantae</taxon>
        <taxon>Streptophyta</taxon>
        <taxon>Embryophyta</taxon>
        <taxon>Tracheophyta</taxon>
        <taxon>Spermatophyta</taxon>
        <taxon>Magnoliopsida</taxon>
        <taxon>eudicotyledons</taxon>
        <taxon>Gunneridae</taxon>
        <taxon>Pentapetalae</taxon>
        <taxon>rosids</taxon>
        <taxon>fabids</taxon>
        <taxon>Malpighiales</taxon>
        <taxon>Euphorbiaceae</taxon>
        <taxon>Crotonoideae</taxon>
        <taxon>Micrandreae</taxon>
        <taxon>Hevea</taxon>
    </lineage>
</organism>